<dbReference type="EMBL" id="BART01007155">
    <property type="protein sequence ID" value="GAG54454.1"/>
    <property type="molecule type" value="Genomic_DNA"/>
</dbReference>
<dbReference type="InterPro" id="IPR018913">
    <property type="entry name" value="BppU_N"/>
</dbReference>
<feature type="domain" description="BppU N-terminal" evidence="1">
    <location>
        <begin position="15"/>
        <end position="103"/>
    </location>
</feature>
<name>X0YEV9_9ZZZZ</name>
<accession>X0YEV9</accession>
<proteinExistence type="predicted"/>
<comment type="caution">
    <text evidence="2">The sequence shown here is derived from an EMBL/GenBank/DDBJ whole genome shotgun (WGS) entry which is preliminary data.</text>
</comment>
<organism evidence="2">
    <name type="scientific">marine sediment metagenome</name>
    <dbReference type="NCBI Taxonomy" id="412755"/>
    <lineage>
        <taxon>unclassified sequences</taxon>
        <taxon>metagenomes</taxon>
        <taxon>ecological metagenomes</taxon>
    </lineage>
</organism>
<dbReference type="AlphaFoldDB" id="X0YEV9"/>
<protein>
    <recommendedName>
        <fullName evidence="1">BppU N-terminal domain-containing protein</fullName>
    </recommendedName>
</protein>
<dbReference type="Gene3D" id="2.60.40.3350">
    <property type="match status" value="1"/>
</dbReference>
<evidence type="ECO:0000259" key="1">
    <source>
        <dbReference type="Pfam" id="PF10651"/>
    </source>
</evidence>
<reference evidence="2" key="1">
    <citation type="journal article" date="2014" name="Front. Microbiol.">
        <title>High frequency of phylogenetically diverse reductive dehalogenase-homologous genes in deep subseafloor sedimentary metagenomes.</title>
        <authorList>
            <person name="Kawai M."/>
            <person name="Futagami T."/>
            <person name="Toyoda A."/>
            <person name="Takaki Y."/>
            <person name="Nishi S."/>
            <person name="Hori S."/>
            <person name="Arai W."/>
            <person name="Tsubouchi T."/>
            <person name="Morono Y."/>
            <person name="Uchiyama I."/>
            <person name="Ito T."/>
            <person name="Fujiyama A."/>
            <person name="Inagaki F."/>
            <person name="Takami H."/>
        </authorList>
    </citation>
    <scope>NUCLEOTIDE SEQUENCE</scope>
    <source>
        <strain evidence="2">Expedition CK06-06</strain>
    </source>
</reference>
<evidence type="ECO:0000313" key="2">
    <source>
        <dbReference type="EMBL" id="GAG54454.1"/>
    </source>
</evidence>
<sequence>MADISIPRADKGFKLVFTVQDSTGAAYNLSGYTIKLKVWKLGGSDAPIVDSDCVAISEAAGTCSYTIGADDFLVAGLYKCELELTKTDHIESTRSYTLEVTESP</sequence>
<gene>
    <name evidence="2" type="ORF">S01H4_16327</name>
</gene>
<dbReference type="Pfam" id="PF10651">
    <property type="entry name" value="BppU_N"/>
    <property type="match status" value="1"/>
</dbReference>